<organism evidence="1 2">
    <name type="scientific">Pristionchus pacificus</name>
    <name type="common">Parasitic nematode worm</name>
    <dbReference type="NCBI Taxonomy" id="54126"/>
    <lineage>
        <taxon>Eukaryota</taxon>
        <taxon>Metazoa</taxon>
        <taxon>Ecdysozoa</taxon>
        <taxon>Nematoda</taxon>
        <taxon>Chromadorea</taxon>
        <taxon>Rhabditida</taxon>
        <taxon>Rhabditina</taxon>
        <taxon>Diplogasteromorpha</taxon>
        <taxon>Diplogasteroidea</taxon>
        <taxon>Neodiplogasteridae</taxon>
        <taxon>Pristionchus</taxon>
    </lineage>
</organism>
<sequence length="69" mass="7619">MNRLTIGSDEGTFTKLIESKKSRKSTGRSLALSRPFSCSLLELEAGIASLTSNFNSAIKGNYSYHRDFN</sequence>
<reference evidence="2" key="1">
    <citation type="journal article" date="2008" name="Nat. Genet.">
        <title>The Pristionchus pacificus genome provides a unique perspective on nematode lifestyle and parasitism.</title>
        <authorList>
            <person name="Dieterich C."/>
            <person name="Clifton S.W."/>
            <person name="Schuster L.N."/>
            <person name="Chinwalla A."/>
            <person name="Delehaunty K."/>
            <person name="Dinkelacker I."/>
            <person name="Fulton L."/>
            <person name="Fulton R."/>
            <person name="Godfrey J."/>
            <person name="Minx P."/>
            <person name="Mitreva M."/>
            <person name="Roeseler W."/>
            <person name="Tian H."/>
            <person name="Witte H."/>
            <person name="Yang S.P."/>
            <person name="Wilson R.K."/>
            <person name="Sommer R.J."/>
        </authorList>
    </citation>
    <scope>NUCLEOTIDE SEQUENCE [LARGE SCALE GENOMIC DNA]</scope>
    <source>
        <strain evidence="2">PS312</strain>
    </source>
</reference>
<dbReference type="AlphaFoldDB" id="A0A2A6CCQ2"/>
<dbReference type="EnsemblMetazoa" id="PPA29946.1">
    <property type="protein sequence ID" value="PPA29946.1"/>
    <property type="gene ID" value="WBGene00202814"/>
</dbReference>
<gene>
    <name evidence="1" type="primary">WBGene00202814</name>
</gene>
<accession>A0A2A6CCQ2</accession>
<name>A0A2A6CCQ2_PRIPA</name>
<keyword evidence="2" id="KW-1185">Reference proteome</keyword>
<protein>
    <submittedName>
        <fullName evidence="1">Uncharacterized protein</fullName>
    </submittedName>
</protein>
<accession>A0A8R1YMF1</accession>
<reference evidence="1" key="2">
    <citation type="submission" date="2022-06" db="UniProtKB">
        <authorList>
            <consortium name="EnsemblMetazoa"/>
        </authorList>
    </citation>
    <scope>IDENTIFICATION</scope>
    <source>
        <strain evidence="1">PS312</strain>
    </source>
</reference>
<evidence type="ECO:0000313" key="2">
    <source>
        <dbReference type="Proteomes" id="UP000005239"/>
    </source>
</evidence>
<proteinExistence type="predicted"/>
<evidence type="ECO:0000313" key="1">
    <source>
        <dbReference type="EnsemblMetazoa" id="PPA29946.1"/>
    </source>
</evidence>
<dbReference type="Proteomes" id="UP000005239">
    <property type="component" value="Unassembled WGS sequence"/>
</dbReference>